<feature type="domain" description="J" evidence="2">
    <location>
        <begin position="83"/>
        <end position="160"/>
    </location>
</feature>
<protein>
    <submittedName>
        <fullName evidence="3">DNAJC8</fullName>
    </submittedName>
</protein>
<evidence type="ECO:0000259" key="2">
    <source>
        <dbReference type="PROSITE" id="PS50076"/>
    </source>
</evidence>
<dbReference type="GO" id="GO:0005634">
    <property type="term" value="C:nucleus"/>
    <property type="evidence" value="ECO:0007669"/>
    <property type="project" value="TreeGrafter"/>
</dbReference>
<dbReference type="InterPro" id="IPR001623">
    <property type="entry name" value="DnaJ_domain"/>
</dbReference>
<sequence length="262" mass="30385">MADVEPSTATESLPINHNEKELLTDKKDSTDVVEPQPSSSTGGETFDSFYEEVKAIEQRDSVLTPKQQIDRLLRAGCTYFNLNPYDVLDLPYDASLTEIKQKYRRMSILVHPDKNVDDAERAQKAFEAVNKAYKTLNNEEGFKRCQEIVEEAKQKTDNLIKSKKKQLKKEGKEQKVPEEEDPEKFKHAVYVHMCKLFADLERKRKAEEEQEAAEDAKVQKEWNKNFEESRTNRVDSWRTFNKAKGKKAKGGFRPPKPKLEKR</sequence>
<comment type="caution">
    <text evidence="3">The sequence shown here is derived from an EMBL/GenBank/DDBJ whole genome shotgun (WGS) entry which is preliminary data.</text>
</comment>
<reference evidence="3" key="1">
    <citation type="submission" date="2020-06" db="EMBL/GenBank/DDBJ databases">
        <title>Draft genome of Bugula neritina, a colonial animal packing powerful symbionts and potential medicines.</title>
        <authorList>
            <person name="Rayko M."/>
        </authorList>
    </citation>
    <scope>NUCLEOTIDE SEQUENCE [LARGE SCALE GENOMIC DNA]</scope>
    <source>
        <strain evidence="3">Kwan_BN1</strain>
    </source>
</reference>
<feature type="region of interest" description="Disordered" evidence="1">
    <location>
        <begin position="205"/>
        <end position="262"/>
    </location>
</feature>
<dbReference type="CDD" id="cd06257">
    <property type="entry name" value="DnaJ"/>
    <property type="match status" value="1"/>
</dbReference>
<dbReference type="InterPro" id="IPR042858">
    <property type="entry name" value="DNAJC8"/>
</dbReference>
<feature type="compositionally biased region" description="Basic and acidic residues" evidence="1">
    <location>
        <begin position="17"/>
        <end position="30"/>
    </location>
</feature>
<feature type="region of interest" description="Disordered" evidence="1">
    <location>
        <begin position="161"/>
        <end position="182"/>
    </location>
</feature>
<dbReference type="PRINTS" id="PR00625">
    <property type="entry name" value="JDOMAIN"/>
</dbReference>
<feature type="region of interest" description="Disordered" evidence="1">
    <location>
        <begin position="1"/>
        <end position="46"/>
    </location>
</feature>
<dbReference type="PANTHER" id="PTHR15606">
    <property type="entry name" value="DNAJ HOMOLOG SUBFAMILY C MEMBER 8/LIPOPOLYSACCHARIDE SPECIFIC RESPONSE-7-RELATED"/>
    <property type="match status" value="1"/>
</dbReference>
<evidence type="ECO:0000313" key="4">
    <source>
        <dbReference type="Proteomes" id="UP000593567"/>
    </source>
</evidence>
<name>A0A7J7K4D0_BUGNE</name>
<dbReference type="Proteomes" id="UP000593567">
    <property type="component" value="Unassembled WGS sequence"/>
</dbReference>
<dbReference type="AlphaFoldDB" id="A0A7J7K4D0"/>
<dbReference type="PANTHER" id="PTHR15606:SF4">
    <property type="entry name" value="DNAJ HOMOLOG SUBFAMILY C MEMBER 8"/>
    <property type="match status" value="1"/>
</dbReference>
<feature type="compositionally biased region" description="Basic and acidic residues" evidence="1">
    <location>
        <begin position="214"/>
        <end position="236"/>
    </location>
</feature>
<dbReference type="InterPro" id="IPR036869">
    <property type="entry name" value="J_dom_sf"/>
</dbReference>
<organism evidence="3 4">
    <name type="scientific">Bugula neritina</name>
    <name type="common">Brown bryozoan</name>
    <name type="synonym">Sertularia neritina</name>
    <dbReference type="NCBI Taxonomy" id="10212"/>
    <lineage>
        <taxon>Eukaryota</taxon>
        <taxon>Metazoa</taxon>
        <taxon>Spiralia</taxon>
        <taxon>Lophotrochozoa</taxon>
        <taxon>Bryozoa</taxon>
        <taxon>Gymnolaemata</taxon>
        <taxon>Cheilostomatida</taxon>
        <taxon>Flustrina</taxon>
        <taxon>Buguloidea</taxon>
        <taxon>Bugulidae</taxon>
        <taxon>Bugula</taxon>
    </lineage>
</organism>
<feature type="compositionally biased region" description="Basic residues" evidence="1">
    <location>
        <begin position="241"/>
        <end position="262"/>
    </location>
</feature>
<feature type="compositionally biased region" description="Basic and acidic residues" evidence="1">
    <location>
        <begin position="168"/>
        <end position="177"/>
    </location>
</feature>
<dbReference type="Gene3D" id="1.10.287.110">
    <property type="entry name" value="DnaJ domain"/>
    <property type="match status" value="1"/>
</dbReference>
<dbReference type="SMART" id="SM00271">
    <property type="entry name" value="DnaJ"/>
    <property type="match status" value="1"/>
</dbReference>
<dbReference type="OrthoDB" id="342454at2759"/>
<evidence type="ECO:0000313" key="3">
    <source>
        <dbReference type="EMBL" id="KAF6032831.1"/>
    </source>
</evidence>
<keyword evidence="4" id="KW-1185">Reference proteome</keyword>
<dbReference type="Pfam" id="PF00226">
    <property type="entry name" value="DnaJ"/>
    <property type="match status" value="1"/>
</dbReference>
<evidence type="ECO:0000256" key="1">
    <source>
        <dbReference type="SAM" id="MobiDB-lite"/>
    </source>
</evidence>
<dbReference type="EMBL" id="VXIV02001473">
    <property type="protein sequence ID" value="KAF6032831.1"/>
    <property type="molecule type" value="Genomic_DNA"/>
</dbReference>
<dbReference type="SUPFAM" id="SSF46565">
    <property type="entry name" value="Chaperone J-domain"/>
    <property type="match status" value="1"/>
</dbReference>
<dbReference type="PROSITE" id="PS50076">
    <property type="entry name" value="DNAJ_2"/>
    <property type="match status" value="1"/>
</dbReference>
<proteinExistence type="predicted"/>
<gene>
    <name evidence="3" type="ORF">EB796_008876</name>
</gene>
<accession>A0A7J7K4D0</accession>